<evidence type="ECO:0000313" key="3">
    <source>
        <dbReference type="Proteomes" id="UP000663760"/>
    </source>
</evidence>
<evidence type="ECO:0000313" key="1">
    <source>
        <dbReference type="EMBL" id="CAA2625262.1"/>
    </source>
</evidence>
<proteinExistence type="predicted"/>
<protein>
    <submittedName>
        <fullName evidence="1">Uncharacterized protein</fullName>
    </submittedName>
</protein>
<dbReference type="OrthoDB" id="1536506at2759"/>
<dbReference type="EMBL" id="LR743596">
    <property type="protein sequence ID" value="CAA2625262.1"/>
    <property type="molecule type" value="Genomic_DNA"/>
</dbReference>
<evidence type="ECO:0000313" key="2">
    <source>
        <dbReference type="EMBL" id="CAA7401242.1"/>
    </source>
</evidence>
<dbReference type="AlphaFoldDB" id="A0A7I8J3R3"/>
<dbReference type="Proteomes" id="UP000663760">
    <property type="component" value="Chromosome 9"/>
</dbReference>
<name>A0A7I8J3R3_SPIIN</name>
<gene>
    <name evidence="1" type="ORF">SI7747_09011033</name>
    <name evidence="2" type="ORF">SI8410_09011920</name>
</gene>
<organism evidence="1">
    <name type="scientific">Spirodela intermedia</name>
    <name type="common">Intermediate duckweed</name>
    <dbReference type="NCBI Taxonomy" id="51605"/>
    <lineage>
        <taxon>Eukaryota</taxon>
        <taxon>Viridiplantae</taxon>
        <taxon>Streptophyta</taxon>
        <taxon>Embryophyta</taxon>
        <taxon>Tracheophyta</taxon>
        <taxon>Spermatophyta</taxon>
        <taxon>Magnoliopsida</taxon>
        <taxon>Liliopsida</taxon>
        <taxon>Araceae</taxon>
        <taxon>Lemnoideae</taxon>
        <taxon>Spirodela</taxon>
    </lineage>
</organism>
<keyword evidence="3" id="KW-1185">Reference proteome</keyword>
<accession>A0A7I8J3R3</accession>
<dbReference type="EMBL" id="LR746272">
    <property type="protein sequence ID" value="CAA7401242.1"/>
    <property type="molecule type" value="Genomic_DNA"/>
</dbReference>
<reference evidence="1" key="1">
    <citation type="submission" date="2019-12" db="EMBL/GenBank/DDBJ databases">
        <authorList>
            <person name="Scholz U."/>
            <person name="Mascher M."/>
            <person name="Fiebig A."/>
        </authorList>
    </citation>
    <scope>NUCLEOTIDE SEQUENCE</scope>
</reference>
<sequence>MRADLTAAGLHSGCAAFTRAAIPLTPVGPTDPDQAARMFTPGPMTSGLRICGVTPLGPRELKAATTGDGRTLSTVP</sequence>